<dbReference type="CDD" id="cd08278">
    <property type="entry name" value="benzyl_alcohol_DH"/>
    <property type="match status" value="1"/>
</dbReference>
<dbReference type="InterPro" id="IPR013154">
    <property type="entry name" value="ADH-like_N"/>
</dbReference>
<evidence type="ECO:0000256" key="3">
    <source>
        <dbReference type="ARBA" id="ARBA00022723"/>
    </source>
</evidence>
<dbReference type="PANTHER" id="PTHR43350">
    <property type="entry name" value="NAD-DEPENDENT ALCOHOL DEHYDROGENASE"/>
    <property type="match status" value="1"/>
</dbReference>
<accession>A0ABQ1GY70</accession>
<dbReference type="SMART" id="SM00829">
    <property type="entry name" value="PKS_ER"/>
    <property type="match status" value="1"/>
</dbReference>
<comment type="similarity">
    <text evidence="2 6">Belongs to the zinc-containing alcohol dehydrogenase family.</text>
</comment>
<dbReference type="InterPro" id="IPR002328">
    <property type="entry name" value="ADH_Zn_CS"/>
</dbReference>
<dbReference type="Pfam" id="PF08240">
    <property type="entry name" value="ADH_N"/>
    <property type="match status" value="1"/>
</dbReference>
<evidence type="ECO:0000256" key="5">
    <source>
        <dbReference type="ARBA" id="ARBA00023002"/>
    </source>
</evidence>
<evidence type="ECO:0000256" key="6">
    <source>
        <dbReference type="RuleBase" id="RU361277"/>
    </source>
</evidence>
<dbReference type="Gene3D" id="3.90.180.10">
    <property type="entry name" value="Medium-chain alcohol dehydrogenases, catalytic domain"/>
    <property type="match status" value="1"/>
</dbReference>
<dbReference type="EMBL" id="BMDW01000013">
    <property type="protein sequence ID" value="GGA51768.1"/>
    <property type="molecule type" value="Genomic_DNA"/>
</dbReference>
<dbReference type="InterPro" id="IPR036291">
    <property type="entry name" value="NAD(P)-bd_dom_sf"/>
</dbReference>
<dbReference type="Gene3D" id="3.40.50.720">
    <property type="entry name" value="NAD(P)-binding Rossmann-like Domain"/>
    <property type="match status" value="1"/>
</dbReference>
<evidence type="ECO:0000256" key="1">
    <source>
        <dbReference type="ARBA" id="ARBA00001947"/>
    </source>
</evidence>
<evidence type="ECO:0000313" key="8">
    <source>
        <dbReference type="EMBL" id="GGA51768.1"/>
    </source>
</evidence>
<dbReference type="Pfam" id="PF00107">
    <property type="entry name" value="ADH_zinc_N"/>
    <property type="match status" value="1"/>
</dbReference>
<protein>
    <submittedName>
        <fullName evidence="8">Aryl-alcohol dehydrogenase</fullName>
    </submittedName>
</protein>
<dbReference type="InterPro" id="IPR020843">
    <property type="entry name" value="ER"/>
</dbReference>
<keyword evidence="4 6" id="KW-0862">Zinc</keyword>
<dbReference type="SUPFAM" id="SSF50129">
    <property type="entry name" value="GroES-like"/>
    <property type="match status" value="1"/>
</dbReference>
<keyword evidence="9" id="KW-1185">Reference proteome</keyword>
<keyword evidence="5" id="KW-0560">Oxidoreductase</keyword>
<feature type="domain" description="Enoyl reductase (ER)" evidence="7">
    <location>
        <begin position="11"/>
        <end position="365"/>
    </location>
</feature>
<dbReference type="InterPro" id="IPR011032">
    <property type="entry name" value="GroES-like_sf"/>
</dbReference>
<comment type="caution">
    <text evidence="8">The sequence shown here is derived from an EMBL/GenBank/DDBJ whole genome shotgun (WGS) entry which is preliminary data.</text>
</comment>
<dbReference type="PANTHER" id="PTHR43350:SF17">
    <property type="entry name" value="NAD-DEPENDENT ALCOHOL DEHYDROGENASE"/>
    <property type="match status" value="1"/>
</dbReference>
<dbReference type="InterPro" id="IPR013149">
    <property type="entry name" value="ADH-like_C"/>
</dbReference>
<dbReference type="PROSITE" id="PS00059">
    <property type="entry name" value="ADH_ZINC"/>
    <property type="match status" value="1"/>
</dbReference>
<gene>
    <name evidence="8" type="ORF">GCM10011395_22630</name>
</gene>
<evidence type="ECO:0000256" key="4">
    <source>
        <dbReference type="ARBA" id="ARBA00022833"/>
    </source>
</evidence>
<proteinExistence type="inferred from homology"/>
<dbReference type="RefSeq" id="WP_188447531.1">
    <property type="nucleotide sequence ID" value="NZ_BMDW01000013.1"/>
</dbReference>
<dbReference type="SUPFAM" id="SSF51735">
    <property type="entry name" value="NAD(P)-binding Rossmann-fold domains"/>
    <property type="match status" value="1"/>
</dbReference>
<dbReference type="Proteomes" id="UP000618591">
    <property type="component" value="Unassembled WGS sequence"/>
</dbReference>
<reference evidence="9" key="1">
    <citation type="journal article" date="2019" name="Int. J. Syst. Evol. Microbiol.">
        <title>The Global Catalogue of Microorganisms (GCM) 10K type strain sequencing project: providing services to taxonomists for standard genome sequencing and annotation.</title>
        <authorList>
            <consortium name="The Broad Institute Genomics Platform"/>
            <consortium name="The Broad Institute Genome Sequencing Center for Infectious Disease"/>
            <person name="Wu L."/>
            <person name="Ma J."/>
        </authorList>
    </citation>
    <scope>NUCLEOTIDE SEQUENCE [LARGE SCALE GENOMIC DNA]</scope>
    <source>
        <strain evidence="9">CGMCC 1.10106</strain>
    </source>
</reference>
<comment type="cofactor">
    <cofactor evidence="1 6">
        <name>Zn(2+)</name>
        <dbReference type="ChEBI" id="CHEBI:29105"/>
    </cofactor>
</comment>
<evidence type="ECO:0000259" key="7">
    <source>
        <dbReference type="SMART" id="SM00829"/>
    </source>
</evidence>
<evidence type="ECO:0000256" key="2">
    <source>
        <dbReference type="ARBA" id="ARBA00008072"/>
    </source>
</evidence>
<sequence>MTDAIAAVMPAANAAFSIVPITVEDPQRGEILIDIKAVGVCHTDLVMVSGAFGTVFPAVFGHEGAGIVVAIGDGVTKVAVGDKVLLTFNSCGACARCTDDDPSYCTQFSALNMACARGDGSSRLHANGTALSDNFFGQSSFASKSIAMERNVIKLAEDADLAMLAPLGCGVQTGVGAVTRSLEAKAGQSLVVIGGGSVGLSAVLGGRLAGCSPIILIEPQQDRRTIASDIGADHVIDPGAGDIVGAVRALLPAGVDLVVDTSGHIPSVTASLGMLANKGKLGLVGLPGAFDAALPVPVIQWITSGGTVRGIVEGDSDPDQFLPELIEHHRAGRLPFDRFVRTYPFAAINEAIADAHSGKAIKVVLTF</sequence>
<organism evidence="8 9">
    <name type="scientific">Sphingomonas psychrolutea</name>
    <dbReference type="NCBI Taxonomy" id="1259676"/>
    <lineage>
        <taxon>Bacteria</taxon>
        <taxon>Pseudomonadati</taxon>
        <taxon>Pseudomonadota</taxon>
        <taxon>Alphaproteobacteria</taxon>
        <taxon>Sphingomonadales</taxon>
        <taxon>Sphingomonadaceae</taxon>
        <taxon>Sphingomonas</taxon>
    </lineage>
</organism>
<keyword evidence="3 6" id="KW-0479">Metal-binding</keyword>
<evidence type="ECO:0000313" key="9">
    <source>
        <dbReference type="Proteomes" id="UP000618591"/>
    </source>
</evidence>
<name>A0ABQ1GY70_9SPHN</name>